<dbReference type="EMBL" id="SNWP01000010">
    <property type="protein sequence ID" value="TDO29164.1"/>
    <property type="molecule type" value="Genomic_DNA"/>
</dbReference>
<evidence type="ECO:0000256" key="1">
    <source>
        <dbReference type="SAM" id="Phobius"/>
    </source>
</evidence>
<dbReference type="Proteomes" id="UP000295741">
    <property type="component" value="Unassembled WGS sequence"/>
</dbReference>
<accession>A0A4R6J1Q1</accession>
<gene>
    <name evidence="2" type="ORF">BC659_1247</name>
</gene>
<dbReference type="InterPro" id="IPR022134">
    <property type="entry name" value="DUF3667"/>
</dbReference>
<dbReference type="AlphaFoldDB" id="A0A4R6J1Q1"/>
<evidence type="ECO:0000313" key="3">
    <source>
        <dbReference type="Proteomes" id="UP000295741"/>
    </source>
</evidence>
<proteinExistence type="predicted"/>
<keyword evidence="3" id="KW-1185">Reference proteome</keyword>
<organism evidence="2 3">
    <name type="scientific">Sediminibacterium goheungense</name>
    <dbReference type="NCBI Taxonomy" id="1086393"/>
    <lineage>
        <taxon>Bacteria</taxon>
        <taxon>Pseudomonadati</taxon>
        <taxon>Bacteroidota</taxon>
        <taxon>Chitinophagia</taxon>
        <taxon>Chitinophagales</taxon>
        <taxon>Chitinophagaceae</taxon>
        <taxon>Sediminibacterium</taxon>
    </lineage>
</organism>
<keyword evidence="1" id="KW-0812">Transmembrane</keyword>
<dbReference type="OrthoDB" id="7446256at2"/>
<name>A0A4R6J1Q1_9BACT</name>
<dbReference type="RefSeq" id="WP_133473768.1">
    <property type="nucleotide sequence ID" value="NZ_SNWP01000010.1"/>
</dbReference>
<protein>
    <submittedName>
        <fullName evidence="2">Uncharacterized protein DUF3667</fullName>
    </submittedName>
</protein>
<sequence length="165" mass="18921">MNPTTNTCKNCGNSFQGKYCNQCGEKVYLEKDRKIIHLFEEVFHFLTHFEGSFFTTLKTMFTKPGQVSTDYCDGIRKKYFKPLSLFLLLVVLYLLFPLASGLNMPLKNHLENARYGAYATAKVNSYLTAHPDQRFKSIEQLFATKSEKLSKILLVFILPLCALVL</sequence>
<dbReference type="Pfam" id="PF12412">
    <property type="entry name" value="DUF3667"/>
    <property type="match status" value="1"/>
</dbReference>
<comment type="caution">
    <text evidence="2">The sequence shown here is derived from an EMBL/GenBank/DDBJ whole genome shotgun (WGS) entry which is preliminary data.</text>
</comment>
<evidence type="ECO:0000313" key="2">
    <source>
        <dbReference type="EMBL" id="TDO29164.1"/>
    </source>
</evidence>
<keyword evidence="1" id="KW-1133">Transmembrane helix</keyword>
<reference evidence="2 3" key="1">
    <citation type="submission" date="2019-03" db="EMBL/GenBank/DDBJ databases">
        <title>Genomic Encyclopedia of Archaeal and Bacterial Type Strains, Phase II (KMG-II): from individual species to whole genera.</title>
        <authorList>
            <person name="Goeker M."/>
        </authorList>
    </citation>
    <scope>NUCLEOTIDE SEQUENCE [LARGE SCALE GENOMIC DNA]</scope>
    <source>
        <strain evidence="2 3">DSM 28323</strain>
    </source>
</reference>
<keyword evidence="1" id="KW-0472">Membrane</keyword>
<feature type="transmembrane region" description="Helical" evidence="1">
    <location>
        <begin position="83"/>
        <end position="102"/>
    </location>
</feature>